<keyword evidence="1" id="KW-1133">Transmembrane helix</keyword>
<keyword evidence="1" id="KW-0812">Transmembrane</keyword>
<name>A0A0S8JZM2_UNCW3</name>
<sequence>MGKHLVLEEKPFHPPVRQTYLAVYKTTFERTGATIRAFSRRVSVTYGDEFKRWWHNNCHLVGVIALIVAILVPLLPKPIFLTIGTVLLVVVSICFFIGAIAMLLAFPVLFVYYLTATLFKE</sequence>
<reference evidence="2 3" key="1">
    <citation type="journal article" date="2015" name="Microbiome">
        <title>Genomic resolution of linkages in carbon, nitrogen, and sulfur cycling among widespread estuary sediment bacteria.</title>
        <authorList>
            <person name="Baker B.J."/>
            <person name="Lazar C.S."/>
            <person name="Teske A.P."/>
            <person name="Dick G.J."/>
        </authorList>
    </citation>
    <scope>NUCLEOTIDE SEQUENCE [LARGE SCALE GENOMIC DNA]</scope>
    <source>
        <strain evidence="2">SM1_77</strain>
    </source>
</reference>
<protein>
    <submittedName>
        <fullName evidence="2">Uncharacterized protein</fullName>
    </submittedName>
</protein>
<proteinExistence type="predicted"/>
<gene>
    <name evidence="2" type="ORF">AMJ74_01930</name>
</gene>
<dbReference type="AlphaFoldDB" id="A0A0S8JZM2"/>
<feature type="transmembrane region" description="Helical" evidence="1">
    <location>
        <begin position="58"/>
        <end position="75"/>
    </location>
</feature>
<evidence type="ECO:0000256" key="1">
    <source>
        <dbReference type="SAM" id="Phobius"/>
    </source>
</evidence>
<organism evidence="2 3">
    <name type="scientific">candidate division WOR_3 bacterium SM1_77</name>
    <dbReference type="NCBI Taxonomy" id="1703778"/>
    <lineage>
        <taxon>Bacteria</taxon>
        <taxon>Bacteria division WOR-3</taxon>
    </lineage>
</organism>
<dbReference type="EMBL" id="LJVE01000021">
    <property type="protein sequence ID" value="KPL15191.1"/>
    <property type="molecule type" value="Genomic_DNA"/>
</dbReference>
<comment type="caution">
    <text evidence="2">The sequence shown here is derived from an EMBL/GenBank/DDBJ whole genome shotgun (WGS) entry which is preliminary data.</text>
</comment>
<accession>A0A0S8JZM2</accession>
<evidence type="ECO:0000313" key="2">
    <source>
        <dbReference type="EMBL" id="KPL15191.1"/>
    </source>
</evidence>
<feature type="transmembrane region" description="Helical" evidence="1">
    <location>
        <begin position="81"/>
        <end position="114"/>
    </location>
</feature>
<evidence type="ECO:0000313" key="3">
    <source>
        <dbReference type="Proteomes" id="UP000050975"/>
    </source>
</evidence>
<dbReference type="Proteomes" id="UP000050975">
    <property type="component" value="Unassembled WGS sequence"/>
</dbReference>
<keyword evidence="1" id="KW-0472">Membrane</keyword>